<evidence type="ECO:0000313" key="2">
    <source>
        <dbReference type="Proteomes" id="UP000237347"/>
    </source>
</evidence>
<evidence type="ECO:0000313" key="1">
    <source>
        <dbReference type="EMBL" id="KAK7845697.1"/>
    </source>
</evidence>
<dbReference type="AlphaFoldDB" id="A0AAW0L3M5"/>
<sequence length="66" mass="7982">MFCMSFLEGEFALDNLWQPCKFHLFWHHWFAHLTGNMNSTELDMNKKFTITLRKKQPLQLIPKGRK</sequence>
<keyword evidence="2" id="KW-1185">Reference proteome</keyword>
<organism evidence="1 2">
    <name type="scientific">Quercus suber</name>
    <name type="common">Cork oak</name>
    <dbReference type="NCBI Taxonomy" id="58331"/>
    <lineage>
        <taxon>Eukaryota</taxon>
        <taxon>Viridiplantae</taxon>
        <taxon>Streptophyta</taxon>
        <taxon>Embryophyta</taxon>
        <taxon>Tracheophyta</taxon>
        <taxon>Spermatophyta</taxon>
        <taxon>Magnoliopsida</taxon>
        <taxon>eudicotyledons</taxon>
        <taxon>Gunneridae</taxon>
        <taxon>Pentapetalae</taxon>
        <taxon>rosids</taxon>
        <taxon>fabids</taxon>
        <taxon>Fagales</taxon>
        <taxon>Fagaceae</taxon>
        <taxon>Quercus</taxon>
    </lineage>
</organism>
<name>A0AAW0L3M5_QUESU</name>
<dbReference type="EMBL" id="PKMF04000166">
    <property type="protein sequence ID" value="KAK7845697.1"/>
    <property type="molecule type" value="Genomic_DNA"/>
</dbReference>
<accession>A0AAW0L3M5</accession>
<reference evidence="1 2" key="1">
    <citation type="journal article" date="2018" name="Sci. Data">
        <title>The draft genome sequence of cork oak.</title>
        <authorList>
            <person name="Ramos A.M."/>
            <person name="Usie A."/>
            <person name="Barbosa P."/>
            <person name="Barros P.M."/>
            <person name="Capote T."/>
            <person name="Chaves I."/>
            <person name="Simoes F."/>
            <person name="Abreu I."/>
            <person name="Carrasquinho I."/>
            <person name="Faro C."/>
            <person name="Guimaraes J.B."/>
            <person name="Mendonca D."/>
            <person name="Nobrega F."/>
            <person name="Rodrigues L."/>
            <person name="Saibo N.J.M."/>
            <person name="Varela M.C."/>
            <person name="Egas C."/>
            <person name="Matos J."/>
            <person name="Miguel C.M."/>
            <person name="Oliveira M.M."/>
            <person name="Ricardo C.P."/>
            <person name="Goncalves S."/>
        </authorList>
    </citation>
    <scope>NUCLEOTIDE SEQUENCE [LARGE SCALE GENOMIC DNA]</scope>
    <source>
        <strain evidence="2">cv. HL8</strain>
    </source>
</reference>
<dbReference type="Proteomes" id="UP000237347">
    <property type="component" value="Unassembled WGS sequence"/>
</dbReference>
<gene>
    <name evidence="1" type="ORF">CFP56_009037</name>
</gene>
<comment type="caution">
    <text evidence="1">The sequence shown here is derived from an EMBL/GenBank/DDBJ whole genome shotgun (WGS) entry which is preliminary data.</text>
</comment>
<protein>
    <submittedName>
        <fullName evidence="1">Uncharacterized protein</fullName>
    </submittedName>
</protein>
<proteinExistence type="predicted"/>